<dbReference type="InterPro" id="IPR050090">
    <property type="entry name" value="Tyrosine_recombinase_XerCD"/>
</dbReference>
<organism evidence="5">
    <name type="scientific">bioreactor metagenome</name>
    <dbReference type="NCBI Taxonomy" id="1076179"/>
    <lineage>
        <taxon>unclassified sequences</taxon>
        <taxon>metagenomes</taxon>
        <taxon>ecological metagenomes</taxon>
    </lineage>
</organism>
<sequence length="246" mass="28442">MMSYRDKNGNGYSQTYLKSVHNQISAILNHAVRFYELKSNPAAKVGNMGKKESTNEMLFWTKAEYLKFADSMMDKPMSFYAFEVLYWCGIREGELLALTPEDFNFEKSTLRINKSYQRLNGRDVVTEPKTPKSNRIIFMPDFLCEELQEYIKTLYGIKPTDRLFPVTKYYLGHEMAHGCRATGVKKIRIHDLRHSHVSLLIDMGFSALAIADRVGHESIDITYRYAHLFPTKQAEIANKLSVERGE</sequence>
<feature type="domain" description="Tyr recombinase" evidence="4">
    <location>
        <begin position="55"/>
        <end position="238"/>
    </location>
</feature>
<dbReference type="InterPro" id="IPR013762">
    <property type="entry name" value="Integrase-like_cat_sf"/>
</dbReference>
<dbReference type="Gene3D" id="1.10.443.10">
    <property type="entry name" value="Intergrase catalytic core"/>
    <property type="match status" value="1"/>
</dbReference>
<dbReference type="GO" id="GO:0006310">
    <property type="term" value="P:DNA recombination"/>
    <property type="evidence" value="ECO:0007669"/>
    <property type="project" value="UniProtKB-KW"/>
</dbReference>
<dbReference type="EMBL" id="VSSQ01055258">
    <property type="protein sequence ID" value="MPN09169.1"/>
    <property type="molecule type" value="Genomic_DNA"/>
</dbReference>
<keyword evidence="2" id="KW-0238">DNA-binding</keyword>
<evidence type="ECO:0000313" key="5">
    <source>
        <dbReference type="EMBL" id="MPN09169.1"/>
    </source>
</evidence>
<comment type="caution">
    <text evidence="5">The sequence shown here is derived from an EMBL/GenBank/DDBJ whole genome shotgun (WGS) entry which is preliminary data.</text>
</comment>
<dbReference type="InterPro" id="IPR011010">
    <property type="entry name" value="DNA_brk_join_enz"/>
</dbReference>
<evidence type="ECO:0000259" key="4">
    <source>
        <dbReference type="PROSITE" id="PS51898"/>
    </source>
</evidence>
<evidence type="ECO:0000256" key="1">
    <source>
        <dbReference type="ARBA" id="ARBA00008857"/>
    </source>
</evidence>
<dbReference type="GO" id="GO:0015074">
    <property type="term" value="P:DNA integration"/>
    <property type="evidence" value="ECO:0007669"/>
    <property type="project" value="InterPro"/>
</dbReference>
<comment type="similarity">
    <text evidence="1">Belongs to the 'phage' integrase family.</text>
</comment>
<dbReference type="InterPro" id="IPR002104">
    <property type="entry name" value="Integrase_catalytic"/>
</dbReference>
<reference evidence="5" key="1">
    <citation type="submission" date="2019-08" db="EMBL/GenBank/DDBJ databases">
        <authorList>
            <person name="Kucharzyk K."/>
            <person name="Murdoch R.W."/>
            <person name="Higgins S."/>
            <person name="Loffler F."/>
        </authorList>
    </citation>
    <scope>NUCLEOTIDE SEQUENCE</scope>
</reference>
<proteinExistence type="inferred from homology"/>
<dbReference type="Gene3D" id="1.10.150.130">
    <property type="match status" value="1"/>
</dbReference>
<dbReference type="PROSITE" id="PS51898">
    <property type="entry name" value="TYR_RECOMBINASE"/>
    <property type="match status" value="1"/>
</dbReference>
<dbReference type="PANTHER" id="PTHR30349">
    <property type="entry name" value="PHAGE INTEGRASE-RELATED"/>
    <property type="match status" value="1"/>
</dbReference>
<keyword evidence="3" id="KW-0233">DNA recombination</keyword>
<evidence type="ECO:0000256" key="3">
    <source>
        <dbReference type="ARBA" id="ARBA00023172"/>
    </source>
</evidence>
<dbReference type="AlphaFoldDB" id="A0A645F746"/>
<name>A0A645F746_9ZZZZ</name>
<accession>A0A645F746</accession>
<evidence type="ECO:0000256" key="2">
    <source>
        <dbReference type="ARBA" id="ARBA00023125"/>
    </source>
</evidence>
<gene>
    <name evidence="5" type="primary">xerC_217</name>
    <name evidence="5" type="ORF">SDC9_156457</name>
</gene>
<dbReference type="PANTHER" id="PTHR30349:SF64">
    <property type="entry name" value="PROPHAGE INTEGRASE INTD-RELATED"/>
    <property type="match status" value="1"/>
</dbReference>
<protein>
    <submittedName>
        <fullName evidence="5">Tyrosine recombinase XerC</fullName>
    </submittedName>
</protein>
<dbReference type="CDD" id="cd01189">
    <property type="entry name" value="INT_ICEBs1_C_like"/>
    <property type="match status" value="1"/>
</dbReference>
<dbReference type="Pfam" id="PF00589">
    <property type="entry name" value="Phage_integrase"/>
    <property type="match status" value="1"/>
</dbReference>
<dbReference type="SUPFAM" id="SSF56349">
    <property type="entry name" value="DNA breaking-rejoining enzymes"/>
    <property type="match status" value="1"/>
</dbReference>
<dbReference type="GO" id="GO:0003677">
    <property type="term" value="F:DNA binding"/>
    <property type="evidence" value="ECO:0007669"/>
    <property type="project" value="UniProtKB-KW"/>
</dbReference>
<dbReference type="InterPro" id="IPR010998">
    <property type="entry name" value="Integrase_recombinase_N"/>
</dbReference>